<reference evidence="1" key="2">
    <citation type="submission" date="2025-09" db="UniProtKB">
        <authorList>
            <consortium name="EnsemblPlants"/>
        </authorList>
    </citation>
    <scope>IDENTIFICATION</scope>
</reference>
<evidence type="ECO:0000313" key="2">
    <source>
        <dbReference type="Proteomes" id="UP001732700"/>
    </source>
</evidence>
<evidence type="ECO:0000313" key="1">
    <source>
        <dbReference type="EnsemblPlants" id="AVESA.00010b.r2.3DG0553030.1.CDS"/>
    </source>
</evidence>
<keyword evidence="2" id="KW-1185">Reference proteome</keyword>
<proteinExistence type="predicted"/>
<reference evidence="1" key="1">
    <citation type="submission" date="2021-05" db="EMBL/GenBank/DDBJ databases">
        <authorList>
            <person name="Scholz U."/>
            <person name="Mascher M."/>
            <person name="Fiebig A."/>
        </authorList>
    </citation>
    <scope>NUCLEOTIDE SEQUENCE [LARGE SCALE GENOMIC DNA]</scope>
</reference>
<sequence>MGGPLVGFSAEGVSRSSCLCPSTCEKAGFEHSSCARPEDDNFEARVACLQDDLVEEIGLALAEVMQAYDNNGDEVTDLCEDSDENEDSLSLESDSTDDLVDVDTELVTSSPSLNGNASESSIGRSEDGNSLNITPRVLVSAMKGSRAKRGIVMNLSVSWAPDVYDPPVTSDSHTVRPHHRSSRKSHYKYKPLKGTTSSSRSSSGSKKDKKHSHHSSSGGGSSSKRDKKSSHRSTSGGSSSSIRSRIDTSDPQHGKAYGSSISSTNDTTVREYDNLSLWLPPDSAKMEEAVPPAPVLKTMEQIKRSVSSCKEPPLSMLSRQVSAKYKGMFSFWGQNQLAS</sequence>
<name>A0ACD5W2D0_AVESA</name>
<dbReference type="Proteomes" id="UP001732700">
    <property type="component" value="Chromosome 3D"/>
</dbReference>
<accession>A0ACD5W2D0</accession>
<organism evidence="1 2">
    <name type="scientific">Avena sativa</name>
    <name type="common">Oat</name>
    <dbReference type="NCBI Taxonomy" id="4498"/>
    <lineage>
        <taxon>Eukaryota</taxon>
        <taxon>Viridiplantae</taxon>
        <taxon>Streptophyta</taxon>
        <taxon>Embryophyta</taxon>
        <taxon>Tracheophyta</taxon>
        <taxon>Spermatophyta</taxon>
        <taxon>Magnoliopsida</taxon>
        <taxon>Liliopsida</taxon>
        <taxon>Poales</taxon>
        <taxon>Poaceae</taxon>
        <taxon>BOP clade</taxon>
        <taxon>Pooideae</taxon>
        <taxon>Poodae</taxon>
        <taxon>Poeae</taxon>
        <taxon>Poeae Chloroplast Group 1 (Aveneae type)</taxon>
        <taxon>Aveninae</taxon>
        <taxon>Avena</taxon>
    </lineage>
</organism>
<protein>
    <submittedName>
        <fullName evidence="1">Uncharacterized protein</fullName>
    </submittedName>
</protein>
<dbReference type="EnsemblPlants" id="AVESA.00010b.r2.3DG0553030.1">
    <property type="protein sequence ID" value="AVESA.00010b.r2.3DG0553030.1.CDS"/>
    <property type="gene ID" value="AVESA.00010b.r2.3DG0553030"/>
</dbReference>